<sequence>MEELLKVELEGFPGTLDDHRMGINFKTCLSQKIGNAESILYCNFSHFSNNNEYDYCGLLFQLGISCVGLSEEESTRKCDEILQQIKSLKDFLITVPTLEGAYSKRVKSIVEVEIEY</sequence>
<dbReference type="EMBL" id="RJND01000008">
    <property type="protein sequence ID" value="RSI51291.1"/>
    <property type="molecule type" value="Genomic_DNA"/>
</dbReference>
<organism evidence="2 3">
    <name type="scientific">Streptococcus sanguinis</name>
    <dbReference type="NCBI Taxonomy" id="1305"/>
    <lineage>
        <taxon>Bacteria</taxon>
        <taxon>Bacillati</taxon>
        <taxon>Bacillota</taxon>
        <taxon>Bacilli</taxon>
        <taxon>Lactobacillales</taxon>
        <taxon>Streptococcaceae</taxon>
        <taxon>Streptococcus</taxon>
    </lineage>
</organism>
<gene>
    <name evidence="1" type="ORF">D8869_10385</name>
    <name evidence="2" type="ORF">NCTC11086_00519</name>
</gene>
<name>A0A2X4AGN3_STRSA</name>
<dbReference type="AlphaFoldDB" id="A0A2X4AGN3"/>
<evidence type="ECO:0000313" key="4">
    <source>
        <dbReference type="Proteomes" id="UP000280406"/>
    </source>
</evidence>
<reference evidence="1 4" key="2">
    <citation type="submission" date="2018-11" db="EMBL/GenBank/DDBJ databases">
        <title>Species Designations Belie Phenotypic and Genotypic Heterogeneity in Oral Streptococci.</title>
        <authorList>
            <person name="Velsko I."/>
        </authorList>
    </citation>
    <scope>NUCLEOTIDE SEQUENCE [LARGE SCALE GENOMIC DNA]</scope>
    <source>
        <strain evidence="1 4">BCC37</strain>
    </source>
</reference>
<dbReference type="RefSeq" id="WP_111675377.1">
    <property type="nucleotide sequence ID" value="NZ_CP076615.1"/>
</dbReference>
<proteinExistence type="predicted"/>
<evidence type="ECO:0000313" key="2">
    <source>
        <dbReference type="EMBL" id="SQF70671.1"/>
    </source>
</evidence>
<evidence type="ECO:0000313" key="1">
    <source>
        <dbReference type="EMBL" id="RSI51291.1"/>
    </source>
</evidence>
<dbReference type="EMBL" id="LS483364">
    <property type="protein sequence ID" value="SQF70671.1"/>
    <property type="molecule type" value="Genomic_DNA"/>
</dbReference>
<evidence type="ECO:0000313" key="3">
    <source>
        <dbReference type="Proteomes" id="UP000248534"/>
    </source>
</evidence>
<accession>A0A2X4AGN3</accession>
<dbReference type="Proteomes" id="UP000248534">
    <property type="component" value="Chromosome 1"/>
</dbReference>
<dbReference type="Proteomes" id="UP000280406">
    <property type="component" value="Unassembled WGS sequence"/>
</dbReference>
<reference evidence="2 3" key="1">
    <citation type="submission" date="2018-06" db="EMBL/GenBank/DDBJ databases">
        <authorList>
            <consortium name="Pathogen Informatics"/>
            <person name="Doyle S."/>
        </authorList>
    </citation>
    <scope>NUCLEOTIDE SEQUENCE [LARGE SCALE GENOMIC DNA]</scope>
    <source>
        <strain evidence="2 3">NCTC11086</strain>
    </source>
</reference>
<protein>
    <submittedName>
        <fullName evidence="2">Uncharacterized protein</fullName>
    </submittedName>
</protein>